<protein>
    <submittedName>
        <fullName evidence="10">Nuclear condensing complex subunit</fullName>
    </submittedName>
</protein>
<evidence type="ECO:0000256" key="7">
    <source>
        <dbReference type="ARBA" id="ARBA00023306"/>
    </source>
</evidence>
<evidence type="ECO:0000256" key="8">
    <source>
        <dbReference type="SAM" id="MobiDB-lite"/>
    </source>
</evidence>
<feature type="compositionally biased region" description="Polar residues" evidence="8">
    <location>
        <begin position="136"/>
        <end position="153"/>
    </location>
</feature>
<dbReference type="GO" id="GO:0007076">
    <property type="term" value="P:mitotic chromosome condensation"/>
    <property type="evidence" value="ECO:0007669"/>
    <property type="project" value="InterPro"/>
</dbReference>
<dbReference type="GO" id="GO:0000796">
    <property type="term" value="C:condensin complex"/>
    <property type="evidence" value="ECO:0007669"/>
    <property type="project" value="InterPro"/>
</dbReference>
<dbReference type="AlphaFoldDB" id="A0A8H4BJD3"/>
<feature type="compositionally biased region" description="Acidic residues" evidence="8">
    <location>
        <begin position="1001"/>
        <end position="1010"/>
    </location>
</feature>
<evidence type="ECO:0000256" key="6">
    <source>
        <dbReference type="ARBA" id="ARBA00023067"/>
    </source>
</evidence>
<feature type="compositionally biased region" description="Acidic residues" evidence="8">
    <location>
        <begin position="1075"/>
        <end position="1084"/>
    </location>
</feature>
<evidence type="ECO:0000313" key="11">
    <source>
        <dbReference type="Proteomes" id="UP000469890"/>
    </source>
</evidence>
<gene>
    <name evidence="10" type="ORF">FB192DRAFT_1378964</name>
</gene>
<evidence type="ECO:0000256" key="2">
    <source>
        <dbReference type="ARBA" id="ARBA00006533"/>
    </source>
</evidence>
<organism evidence="10 11">
    <name type="scientific">Mucor circinelloides f. lusitanicus</name>
    <name type="common">Mucor racemosus var. lusitanicus</name>
    <dbReference type="NCBI Taxonomy" id="29924"/>
    <lineage>
        <taxon>Eukaryota</taxon>
        <taxon>Fungi</taxon>
        <taxon>Fungi incertae sedis</taxon>
        <taxon>Mucoromycota</taxon>
        <taxon>Mucoromycotina</taxon>
        <taxon>Mucoromycetes</taxon>
        <taxon>Mucorales</taxon>
        <taxon>Mucorineae</taxon>
        <taxon>Mucoraceae</taxon>
        <taxon>Mucor</taxon>
    </lineage>
</organism>
<dbReference type="GO" id="GO:0000793">
    <property type="term" value="C:condensed chromosome"/>
    <property type="evidence" value="ECO:0007669"/>
    <property type="project" value="TreeGrafter"/>
</dbReference>
<evidence type="ECO:0000256" key="3">
    <source>
        <dbReference type="ARBA" id="ARBA00022454"/>
    </source>
</evidence>
<dbReference type="Proteomes" id="UP000469890">
    <property type="component" value="Unassembled WGS sequence"/>
</dbReference>
<comment type="subcellular location">
    <subcellularLocation>
        <location evidence="1">Chromosome</location>
    </subcellularLocation>
</comment>
<comment type="caution">
    <text evidence="10">The sequence shown here is derived from an EMBL/GenBank/DDBJ whole genome shotgun (WGS) entry which is preliminary data.</text>
</comment>
<evidence type="ECO:0000256" key="5">
    <source>
        <dbReference type="ARBA" id="ARBA00022776"/>
    </source>
</evidence>
<feature type="compositionally biased region" description="Acidic residues" evidence="8">
    <location>
        <begin position="154"/>
        <end position="173"/>
    </location>
</feature>
<comment type="similarity">
    <text evidence="2">Belongs to the CND3 (condensin subunit 3) family.</text>
</comment>
<dbReference type="EMBL" id="JAAECE010000004">
    <property type="protein sequence ID" value="KAF1802618.1"/>
    <property type="molecule type" value="Genomic_DNA"/>
</dbReference>
<proteinExistence type="inferred from homology"/>
<keyword evidence="4" id="KW-0132">Cell division</keyword>
<reference evidence="10 11" key="1">
    <citation type="submission" date="2019-09" db="EMBL/GenBank/DDBJ databases">
        <authorList>
            <consortium name="DOE Joint Genome Institute"/>
            <person name="Mondo S.J."/>
            <person name="Navarro-Mendoza M.I."/>
            <person name="Perez-Arques C."/>
            <person name="Panchal S."/>
            <person name="Nicolas F.E."/>
            <person name="Ganguly P."/>
            <person name="Pangilinan J."/>
            <person name="Grigoriev I."/>
            <person name="Heitman J."/>
            <person name="Sanya K."/>
            <person name="Garre V."/>
        </authorList>
    </citation>
    <scope>NUCLEOTIDE SEQUENCE [LARGE SCALE GENOMIC DNA]</scope>
    <source>
        <strain evidence="10 11">MU402</strain>
    </source>
</reference>
<feature type="compositionally biased region" description="Basic and acidic residues" evidence="8">
    <location>
        <begin position="987"/>
        <end position="1000"/>
    </location>
</feature>
<feature type="compositionally biased region" description="Polar residues" evidence="8">
    <location>
        <begin position="1014"/>
        <end position="1024"/>
    </location>
</feature>
<feature type="domain" description="Nuclear condensin complex subunit 3 C-terminal" evidence="9">
    <location>
        <begin position="639"/>
        <end position="922"/>
    </location>
</feature>
<feature type="compositionally biased region" description="Acidic residues" evidence="8">
    <location>
        <begin position="1025"/>
        <end position="1054"/>
    </location>
</feature>
<feature type="region of interest" description="Disordered" evidence="8">
    <location>
        <begin position="593"/>
        <end position="627"/>
    </location>
</feature>
<dbReference type="InterPro" id="IPR027165">
    <property type="entry name" value="CND3"/>
</dbReference>
<dbReference type="PANTHER" id="PTHR14418:SF5">
    <property type="entry name" value="CONDENSIN COMPLEX SUBUNIT 3"/>
    <property type="match status" value="1"/>
</dbReference>
<feature type="region of interest" description="Disordered" evidence="8">
    <location>
        <begin position="967"/>
        <end position="1084"/>
    </location>
</feature>
<dbReference type="Gene3D" id="1.25.10.10">
    <property type="entry name" value="Leucine-rich Repeat Variant"/>
    <property type="match status" value="1"/>
</dbReference>
<sequence length="1084" mass="124839">MVRRKAPVDPNLLEESTYDKQVALEHMRENVVEIFMTAQQPDAVLRAESIKLRDLQIGCCYNSPRMVGEPESIDYKAEAAFLKLIFKMVNIVIRAKRREPTADRVQRFIAVFLQYIQTKDEEAKSKARKKRRGLLQTETPAQPSASIEPTQPSQEEDADVEMEDSETNQEEIEANTAEEASAETSASTEQEDEDDEEDDHEDQSYETITSRFVERLLKYLFQGFSDARASVRVRCCQIIALCISSMGELDEDLYQELKRHLFEGHIDREASVRAQAVTALCRLQSDTEIDPLDGQTIHEKLMWSVRHDPSAEVRRLILFNIDVTLDAIPYVVKSIRDPDDTNRRVVYLKTLSNLEDFRLLSFEERQQVLKWGLNDRSELVRKAATKMFAENWIKHAGRNLIEFLERLEASKPQMSELIEKLFKEFFKIRSDVFNESVFDDEFWANLSGESALLARLMIEYLQNENEEDERLDKILPTVTVHVMNLENYYNLYQQYNNTEDNAFNYEYIVVQMLDIALCLDYADEVGRRKMFNLLRDILRAYEVVDSHLERILKVFRRISIDERDFTRSITEIISDIQEEASLPYLDTEDDVTTKRAKLDDNSSSSPVAETPRTSTQTEEIPDSQDAPNADLDKLVAKLRCLSICRRMLENSYEALTDNSILYGLLNDLIVPAVQDGDALLRQEGLHCLGLCCTLDKGLAQHNVGLFINCIRNGHEVLVKIAARTLGDILLMYGVDAMSEHLSDTLDIRNVFEFGLDHDDTEIQSLTTQSLCKLMLFNRYTDDELLRLMVLLYFFPKSNMDEHSNMIHQCLAYFFPAYCFSSLEHQKSVSNITIAALEELCNIYADLEKDENMTNPKQIAEMLADWNDPRKLTKTQASIRATPEELDLTAPGKLALKALTIVFIEEEGLLRKAMLTFVTRLYLNEADKSDLIEIKKQIIKINEEKPLKLQPARRALNKIVETIDSIVDTEEQQEDDEETAQQDNADAGNEKQDGNDNAEQRMDEEDQDSDDGSSVLGTTLDNQIELSDDDDPEEDDQDMDEKEEEEMEEDEDEDSPPPPPRKQPQVLPRRKIKREEEEDDDDEEL</sequence>
<feature type="compositionally biased region" description="Acidic residues" evidence="8">
    <location>
        <begin position="189"/>
        <end position="201"/>
    </location>
</feature>
<keyword evidence="7" id="KW-0131">Cell cycle</keyword>
<name>A0A8H4BJD3_MUCCL</name>
<dbReference type="Pfam" id="PF12719">
    <property type="entry name" value="Cnd3"/>
    <property type="match status" value="1"/>
</dbReference>
<keyword evidence="5" id="KW-0498">Mitosis</keyword>
<feature type="region of interest" description="Disordered" evidence="8">
    <location>
        <begin position="124"/>
        <end position="205"/>
    </location>
</feature>
<dbReference type="SUPFAM" id="SSF48371">
    <property type="entry name" value="ARM repeat"/>
    <property type="match status" value="1"/>
</dbReference>
<feature type="compositionally biased region" description="Low complexity" evidence="8">
    <location>
        <begin position="174"/>
        <end position="188"/>
    </location>
</feature>
<evidence type="ECO:0000256" key="1">
    <source>
        <dbReference type="ARBA" id="ARBA00004286"/>
    </source>
</evidence>
<keyword evidence="3" id="KW-0158">Chromosome</keyword>
<evidence type="ECO:0000256" key="4">
    <source>
        <dbReference type="ARBA" id="ARBA00022618"/>
    </source>
</evidence>
<dbReference type="GO" id="GO:0051301">
    <property type="term" value="P:cell division"/>
    <property type="evidence" value="ECO:0007669"/>
    <property type="project" value="UniProtKB-KW"/>
</dbReference>
<dbReference type="InterPro" id="IPR011989">
    <property type="entry name" value="ARM-like"/>
</dbReference>
<feature type="compositionally biased region" description="Acidic residues" evidence="8">
    <location>
        <begin position="967"/>
        <end position="979"/>
    </location>
</feature>
<dbReference type="InterPro" id="IPR025977">
    <property type="entry name" value="Cnd3_C"/>
</dbReference>
<dbReference type="PANTHER" id="PTHR14418">
    <property type="entry name" value="CONDENSIN COMPLEX SUBUNIT 3-RELATED"/>
    <property type="match status" value="1"/>
</dbReference>
<dbReference type="InterPro" id="IPR016024">
    <property type="entry name" value="ARM-type_fold"/>
</dbReference>
<feature type="compositionally biased region" description="Polar residues" evidence="8">
    <location>
        <begin position="601"/>
        <end position="618"/>
    </location>
</feature>
<evidence type="ECO:0000313" key="10">
    <source>
        <dbReference type="EMBL" id="KAF1802618.1"/>
    </source>
</evidence>
<accession>A0A8H4BJD3</accession>
<keyword evidence="6" id="KW-0226">DNA condensation</keyword>
<evidence type="ECO:0000259" key="9">
    <source>
        <dbReference type="Pfam" id="PF12719"/>
    </source>
</evidence>